<keyword evidence="2" id="KW-0479">Metal-binding</keyword>
<dbReference type="AlphaFoldDB" id="A0A6A6BC26"/>
<dbReference type="SMART" id="SM00066">
    <property type="entry name" value="GAL4"/>
    <property type="match status" value="1"/>
</dbReference>
<evidence type="ECO:0000313" key="7">
    <source>
        <dbReference type="Proteomes" id="UP000799438"/>
    </source>
</evidence>
<dbReference type="PROSITE" id="PS50048">
    <property type="entry name" value="ZN2_CY6_FUNGAL_2"/>
    <property type="match status" value="1"/>
</dbReference>
<dbReference type="Pfam" id="PF04082">
    <property type="entry name" value="Fungal_trans"/>
    <property type="match status" value="1"/>
</dbReference>
<dbReference type="PANTHER" id="PTHR31001">
    <property type="entry name" value="UNCHARACTERIZED TRANSCRIPTIONAL REGULATORY PROTEIN"/>
    <property type="match status" value="1"/>
</dbReference>
<evidence type="ECO:0000259" key="5">
    <source>
        <dbReference type="PROSITE" id="PS50048"/>
    </source>
</evidence>
<evidence type="ECO:0000256" key="2">
    <source>
        <dbReference type="ARBA" id="ARBA00022723"/>
    </source>
</evidence>
<dbReference type="EMBL" id="ML995488">
    <property type="protein sequence ID" value="KAF2140804.1"/>
    <property type="molecule type" value="Genomic_DNA"/>
</dbReference>
<reference evidence="6" key="1">
    <citation type="journal article" date="2020" name="Stud. Mycol.">
        <title>101 Dothideomycetes genomes: a test case for predicting lifestyles and emergence of pathogens.</title>
        <authorList>
            <person name="Haridas S."/>
            <person name="Albert R."/>
            <person name="Binder M."/>
            <person name="Bloem J."/>
            <person name="Labutti K."/>
            <person name="Salamov A."/>
            <person name="Andreopoulos B."/>
            <person name="Baker S."/>
            <person name="Barry K."/>
            <person name="Bills G."/>
            <person name="Bluhm B."/>
            <person name="Cannon C."/>
            <person name="Castanera R."/>
            <person name="Culley D."/>
            <person name="Daum C."/>
            <person name="Ezra D."/>
            <person name="Gonzalez J."/>
            <person name="Henrissat B."/>
            <person name="Kuo A."/>
            <person name="Liang C."/>
            <person name="Lipzen A."/>
            <person name="Lutzoni F."/>
            <person name="Magnuson J."/>
            <person name="Mondo S."/>
            <person name="Nolan M."/>
            <person name="Ohm R."/>
            <person name="Pangilinan J."/>
            <person name="Park H.-J."/>
            <person name="Ramirez L."/>
            <person name="Alfaro M."/>
            <person name="Sun H."/>
            <person name="Tritt A."/>
            <person name="Yoshinaga Y."/>
            <person name="Zwiers L.-H."/>
            <person name="Turgeon B."/>
            <person name="Goodwin S."/>
            <person name="Spatafora J."/>
            <person name="Crous P."/>
            <person name="Grigoriev I."/>
        </authorList>
    </citation>
    <scope>NUCLEOTIDE SEQUENCE</scope>
    <source>
        <strain evidence="6">CBS 121167</strain>
    </source>
</reference>
<proteinExistence type="predicted"/>
<dbReference type="GO" id="GO:0008270">
    <property type="term" value="F:zinc ion binding"/>
    <property type="evidence" value="ECO:0007669"/>
    <property type="project" value="InterPro"/>
</dbReference>
<dbReference type="SUPFAM" id="SSF57701">
    <property type="entry name" value="Zn2/Cys6 DNA-binding domain"/>
    <property type="match status" value="1"/>
</dbReference>
<dbReference type="GO" id="GO:0000981">
    <property type="term" value="F:DNA-binding transcription factor activity, RNA polymerase II-specific"/>
    <property type="evidence" value="ECO:0007669"/>
    <property type="project" value="InterPro"/>
</dbReference>
<dbReference type="InterPro" id="IPR001138">
    <property type="entry name" value="Zn2Cys6_DnaBD"/>
</dbReference>
<dbReference type="GeneID" id="54295714"/>
<dbReference type="GO" id="GO:0005634">
    <property type="term" value="C:nucleus"/>
    <property type="evidence" value="ECO:0007669"/>
    <property type="project" value="UniProtKB-SubCell"/>
</dbReference>
<gene>
    <name evidence="6" type="ORF">K452DRAFT_251529</name>
</gene>
<name>A0A6A6BC26_9PEZI</name>
<keyword evidence="7" id="KW-1185">Reference proteome</keyword>
<evidence type="ECO:0000256" key="4">
    <source>
        <dbReference type="SAM" id="MobiDB-lite"/>
    </source>
</evidence>
<feature type="region of interest" description="Disordered" evidence="4">
    <location>
        <begin position="1"/>
        <end position="30"/>
    </location>
</feature>
<dbReference type="Gene3D" id="4.10.240.10">
    <property type="entry name" value="Zn(2)-C6 fungal-type DNA-binding domain"/>
    <property type="match status" value="1"/>
</dbReference>
<sequence length="740" mass="83515">MSESTSAPREPAERPRPPPNRRRDKPQRSCTMCRRRKLRCDRVLPACGACSSRGLSLSCTYVTTSEPHSTSNIPGSHSARPPINERINQLESLVHSLMTSLDVAQQVNVSPPLQNSVLDPDDPDYLPDNFGHLNLDSDGPQYVGGDHWTSILDGIAELKDHLNYASSSSTQGRHQADEVESDGPELLYGLNNYANKETILAAIPPKAVADDCVANYIHVADVASNIMHFPTFLKEYERFWEDPEAVPIMWIGLLFAVIAYSMQFRQRDAPFLPSYTDHYALLDMYREKTVQCLVLGKYTNPTPFTIETLLLYFSLERLRSTDMKPGNWVLAGVIVRIAMQMGYHRDPSLTSQITPFQAEMRRRQWAIIRHMDMTSSAEVGLPKMINEAICDTAEPRNLVDSDFDEDAVELPQPRPNTELTPVLFLVARNKMFSVFGAITDLTASARRYTYKDVMQLDRTLREARLSLPSGLQLRPILNSLDEPSITVLRRISLDITFNKALCILHRKYMVAARSNEAYSYSRKSCIQGAFRILQLQVTLNQESKPEGKLHRHRRKLAALFGYDFLQAITILCFELYWRQEEAQRTPSDAEEREKIIHVLQQSYQIWMESTKTSREAQKAVEVIDIILAKADKTHQAVGGAINGVHDKPATSDDTQPDAACQNTQNSALDPAGFTPDYDFLNHRDYSFMSVPGADNSFEFATDIDLDNWGSQPGEQFFSDLFGLQLPFDDPSGSMDLTEDG</sequence>
<comment type="subcellular location">
    <subcellularLocation>
        <location evidence="1">Nucleus</location>
    </subcellularLocation>
</comment>
<dbReference type="GO" id="GO:0003677">
    <property type="term" value="F:DNA binding"/>
    <property type="evidence" value="ECO:0007669"/>
    <property type="project" value="InterPro"/>
</dbReference>
<dbReference type="PROSITE" id="PS00463">
    <property type="entry name" value="ZN2_CY6_FUNGAL_1"/>
    <property type="match status" value="1"/>
</dbReference>
<dbReference type="Proteomes" id="UP000799438">
    <property type="component" value="Unassembled WGS sequence"/>
</dbReference>
<dbReference type="OrthoDB" id="4934715at2759"/>
<dbReference type="Pfam" id="PF00172">
    <property type="entry name" value="Zn_clus"/>
    <property type="match status" value="1"/>
</dbReference>
<protein>
    <recommendedName>
        <fullName evidence="5">Zn(2)-C6 fungal-type domain-containing protein</fullName>
    </recommendedName>
</protein>
<dbReference type="RefSeq" id="XP_033396517.1">
    <property type="nucleotide sequence ID" value="XM_033538218.1"/>
</dbReference>
<dbReference type="CDD" id="cd12148">
    <property type="entry name" value="fungal_TF_MHR"/>
    <property type="match status" value="1"/>
</dbReference>
<organism evidence="6 7">
    <name type="scientific">Aplosporella prunicola CBS 121167</name>
    <dbReference type="NCBI Taxonomy" id="1176127"/>
    <lineage>
        <taxon>Eukaryota</taxon>
        <taxon>Fungi</taxon>
        <taxon>Dikarya</taxon>
        <taxon>Ascomycota</taxon>
        <taxon>Pezizomycotina</taxon>
        <taxon>Dothideomycetes</taxon>
        <taxon>Dothideomycetes incertae sedis</taxon>
        <taxon>Botryosphaeriales</taxon>
        <taxon>Aplosporellaceae</taxon>
        <taxon>Aplosporella</taxon>
    </lineage>
</organism>
<evidence type="ECO:0000256" key="1">
    <source>
        <dbReference type="ARBA" id="ARBA00004123"/>
    </source>
</evidence>
<accession>A0A6A6BC26</accession>
<keyword evidence="3" id="KW-0539">Nucleus</keyword>
<dbReference type="PANTHER" id="PTHR31001:SF49">
    <property type="entry name" value="ZN(II)2CYS6 TRANSCRIPTION FACTOR (EUROFUNG)"/>
    <property type="match status" value="1"/>
</dbReference>
<evidence type="ECO:0000313" key="6">
    <source>
        <dbReference type="EMBL" id="KAF2140804.1"/>
    </source>
</evidence>
<feature type="region of interest" description="Disordered" evidence="4">
    <location>
        <begin position="646"/>
        <end position="671"/>
    </location>
</feature>
<dbReference type="InterPro" id="IPR050613">
    <property type="entry name" value="Sec_Metabolite_Reg"/>
</dbReference>
<dbReference type="InterPro" id="IPR007219">
    <property type="entry name" value="XnlR_reg_dom"/>
</dbReference>
<evidence type="ECO:0000256" key="3">
    <source>
        <dbReference type="ARBA" id="ARBA00023242"/>
    </source>
</evidence>
<dbReference type="InterPro" id="IPR036864">
    <property type="entry name" value="Zn2-C6_fun-type_DNA-bd_sf"/>
</dbReference>
<dbReference type="CDD" id="cd00067">
    <property type="entry name" value="GAL4"/>
    <property type="match status" value="1"/>
</dbReference>
<feature type="domain" description="Zn(2)-C6 fungal-type" evidence="5">
    <location>
        <begin position="29"/>
        <end position="61"/>
    </location>
</feature>
<dbReference type="SMART" id="SM00906">
    <property type="entry name" value="Fungal_trans"/>
    <property type="match status" value="1"/>
</dbReference>
<dbReference type="GO" id="GO:0006351">
    <property type="term" value="P:DNA-templated transcription"/>
    <property type="evidence" value="ECO:0007669"/>
    <property type="project" value="InterPro"/>
</dbReference>